<dbReference type="AlphaFoldDB" id="A0A8H5EW62"/>
<evidence type="ECO:0000313" key="3">
    <source>
        <dbReference type="EMBL" id="KAF5314577.1"/>
    </source>
</evidence>
<name>A0A8H5EW62_9AGAR</name>
<keyword evidence="1" id="KW-0472">Membrane</keyword>
<proteinExistence type="predicted"/>
<gene>
    <name evidence="3" type="ORF">D9611_007209</name>
</gene>
<feature type="transmembrane region" description="Helical" evidence="1">
    <location>
        <begin position="160"/>
        <end position="187"/>
    </location>
</feature>
<comment type="caution">
    <text evidence="3">The sequence shown here is derived from an EMBL/GenBank/DDBJ whole genome shotgun (WGS) entry which is preliminary data.</text>
</comment>
<dbReference type="InterPro" id="IPR045339">
    <property type="entry name" value="DUF6534"/>
</dbReference>
<keyword evidence="1" id="KW-0812">Transmembrane</keyword>
<evidence type="ECO:0000313" key="4">
    <source>
        <dbReference type="Proteomes" id="UP000541558"/>
    </source>
</evidence>
<dbReference type="EMBL" id="JAACJK010000221">
    <property type="protein sequence ID" value="KAF5314577.1"/>
    <property type="molecule type" value="Genomic_DNA"/>
</dbReference>
<feature type="transmembrane region" description="Helical" evidence="1">
    <location>
        <begin position="124"/>
        <end position="148"/>
    </location>
</feature>
<dbReference type="PANTHER" id="PTHR40465:SF1">
    <property type="entry name" value="DUF6534 DOMAIN-CONTAINING PROTEIN"/>
    <property type="match status" value="1"/>
</dbReference>
<feature type="domain" description="DUF6534" evidence="2">
    <location>
        <begin position="131"/>
        <end position="218"/>
    </location>
</feature>
<feature type="transmembrane region" description="Helical" evidence="1">
    <location>
        <begin position="27"/>
        <end position="49"/>
    </location>
</feature>
<reference evidence="3 4" key="1">
    <citation type="journal article" date="2020" name="ISME J.">
        <title>Uncovering the hidden diversity of litter-decomposition mechanisms in mushroom-forming fungi.</title>
        <authorList>
            <person name="Floudas D."/>
            <person name="Bentzer J."/>
            <person name="Ahren D."/>
            <person name="Johansson T."/>
            <person name="Persson P."/>
            <person name="Tunlid A."/>
        </authorList>
    </citation>
    <scope>NUCLEOTIDE SEQUENCE [LARGE SCALE GENOMIC DNA]</scope>
    <source>
        <strain evidence="3 4">CBS 175.51</strain>
    </source>
</reference>
<dbReference type="PANTHER" id="PTHR40465">
    <property type="entry name" value="CHROMOSOME 1, WHOLE GENOME SHOTGUN SEQUENCE"/>
    <property type="match status" value="1"/>
</dbReference>
<keyword evidence="1" id="KW-1133">Transmembrane helix</keyword>
<organism evidence="3 4">
    <name type="scientific">Ephemerocybe angulata</name>
    <dbReference type="NCBI Taxonomy" id="980116"/>
    <lineage>
        <taxon>Eukaryota</taxon>
        <taxon>Fungi</taxon>
        <taxon>Dikarya</taxon>
        <taxon>Basidiomycota</taxon>
        <taxon>Agaricomycotina</taxon>
        <taxon>Agaricomycetes</taxon>
        <taxon>Agaricomycetidae</taxon>
        <taxon>Agaricales</taxon>
        <taxon>Agaricineae</taxon>
        <taxon>Psathyrellaceae</taxon>
        <taxon>Ephemerocybe</taxon>
    </lineage>
</organism>
<sequence length="306" mass="33688">MGFAYLLFGVLLVQIVQYYQTFKADKLWTKILVAVVSVIQAFQLPGLHYEQRMERLCARISQSYESSCTAGNRACDYDPQRMWEIYRLAKKKKIFVAVAGMVALFAMLSRKIDKVPAALKKGVTVYFVSTSVCDVTITIAMIIILSSYKAKTTFVGTTSLLNTLIATTIENGFITTLTAVVNLILYFTRPHDLIGVAIQYVIGGLYAIVLVTTLNRRQNGRRTDGTSFSLSDAGGFNSTSARNNTSVRGPAGSYQVNVLGSMGSMHVGKTEEGLRRADDPILGDRSVMVSVSKEMHEDLPYATAKQ</sequence>
<accession>A0A8H5EW62</accession>
<keyword evidence="4" id="KW-1185">Reference proteome</keyword>
<protein>
    <recommendedName>
        <fullName evidence="2">DUF6534 domain-containing protein</fullName>
    </recommendedName>
</protein>
<dbReference type="Pfam" id="PF20152">
    <property type="entry name" value="DUF6534"/>
    <property type="match status" value="1"/>
</dbReference>
<feature type="transmembrane region" description="Helical" evidence="1">
    <location>
        <begin position="193"/>
        <end position="214"/>
    </location>
</feature>
<dbReference type="Proteomes" id="UP000541558">
    <property type="component" value="Unassembled WGS sequence"/>
</dbReference>
<evidence type="ECO:0000256" key="1">
    <source>
        <dbReference type="SAM" id="Phobius"/>
    </source>
</evidence>
<evidence type="ECO:0000259" key="2">
    <source>
        <dbReference type="Pfam" id="PF20152"/>
    </source>
</evidence>
<dbReference type="OrthoDB" id="3223377at2759"/>
<feature type="transmembrane region" description="Helical" evidence="1">
    <location>
        <begin position="94"/>
        <end position="112"/>
    </location>
</feature>